<feature type="region of interest" description="Disordered" evidence="1">
    <location>
        <begin position="431"/>
        <end position="457"/>
    </location>
</feature>
<evidence type="ECO:0000256" key="1">
    <source>
        <dbReference type="SAM" id="MobiDB-lite"/>
    </source>
</evidence>
<dbReference type="Proteomes" id="UP000002748">
    <property type="component" value="Unassembled WGS sequence"/>
</dbReference>
<reference evidence="3 4" key="1">
    <citation type="journal article" date="2012" name="Eukaryot. Cell">
        <title>Draft genome sequence of CBS 2479, the standard type strain of Trichosporon asahii.</title>
        <authorList>
            <person name="Yang R.Y."/>
            <person name="Li H.T."/>
            <person name="Zhu H."/>
            <person name="Zhou G.P."/>
            <person name="Wang M."/>
            <person name="Wang L."/>
        </authorList>
    </citation>
    <scope>NUCLEOTIDE SEQUENCE [LARGE SCALE GENOMIC DNA]</scope>
    <source>
        <strain evidence="4">ATCC 90039 / CBS 2479 / JCM 2466 / KCTC 7840 / NCYC 2677 / UAMH 7654</strain>
    </source>
</reference>
<feature type="region of interest" description="Disordered" evidence="1">
    <location>
        <begin position="106"/>
        <end position="140"/>
    </location>
</feature>
<feature type="chain" id="PRO_5003780401" evidence="2">
    <location>
        <begin position="25"/>
        <end position="675"/>
    </location>
</feature>
<comment type="caution">
    <text evidence="3">The sequence shown here is derived from an EMBL/GenBank/DDBJ whole genome shotgun (WGS) entry which is preliminary data.</text>
</comment>
<dbReference type="GeneID" id="25988902"/>
<feature type="compositionally biased region" description="Gly residues" evidence="1">
    <location>
        <begin position="643"/>
        <end position="656"/>
    </location>
</feature>
<evidence type="ECO:0000256" key="2">
    <source>
        <dbReference type="SAM" id="SignalP"/>
    </source>
</evidence>
<sequence>MARNTLFFIAIAIVALSFAPKAYAFGAGNIPSYSYMEDKAFRHGDIEDVIAKMIKITGGGFLSRGVKFSGLDAHLLWKLAQRLLPAHGYATGEFEVTKERLGTYLPTEHIDNPKGYGEGEDPRKYDPRLRPPVDPRELEIDPQSGMKNYIANDQELGRRVRGLPPSWPGPPHSDFTAHSNYCELVLISLGYQNVFPHVGRNTQIRSPQGRPVFPLVTGSFGGADFIHSLMGEAGDKLSSDPSTMSPQELYQTLWKILSFRDSVMKKIENTLDKIPLLGALVEKISNSVSVFIMTTLEPYVKPLLGTATTALGDSSQALLDAHKDDQFEVWNNPNSTDPTHSFLSKDHFALILNEPAGQIAKIIVQYSVERIVQCWSDSNINPNQAITDILGCLHHPDFRNPNSQIQTQMFEHMRNWIEQTGRDKNEIINRLGSDNVRNGKNKRIGDNSADTGHVHAAGLPDGGLQAVLAQHNVHVDLASGKMQGFGQGGQHAWRGMDDGAQQSYGGNNSYNQQPQQSYGGNNSYGQQHQPQHQQHQQSYGAPPGPPPQQSYGQSNYGQDQSYGQHGHGHHQQGGFNQPPQQQYGGQQGGWNQPPPQQYGGGGGYGQPPPPPPGQYGGGGYGQPPPPPGQGQWGQQQNQYGGNNQYGGQHGHHGPSGAGRCLSFPPPFNRAVYEQK</sequence>
<dbReference type="KEGG" id="tasa:A1Q1_05390"/>
<dbReference type="EMBL" id="ALBS01000307">
    <property type="protein sequence ID" value="EJT46060.1"/>
    <property type="molecule type" value="Genomic_DNA"/>
</dbReference>
<evidence type="ECO:0000313" key="3">
    <source>
        <dbReference type="EMBL" id="EJT46060.1"/>
    </source>
</evidence>
<keyword evidence="2" id="KW-0732">Signal</keyword>
<dbReference type="RefSeq" id="XP_014177597.1">
    <property type="nucleotide sequence ID" value="XM_014322122.1"/>
</dbReference>
<dbReference type="Pfam" id="PF07217">
    <property type="entry name" value="Het-C"/>
    <property type="match status" value="4"/>
</dbReference>
<protein>
    <submittedName>
        <fullName evidence="3">Heterokaryon incompatibility protein HET-C</fullName>
    </submittedName>
</protein>
<organism evidence="3 4">
    <name type="scientific">Trichosporon asahii var. asahii (strain ATCC 90039 / CBS 2479 / JCM 2466 / KCTC 7840 / NBRC 103889/ NCYC 2677 / UAMH 7654)</name>
    <name type="common">Yeast</name>
    <dbReference type="NCBI Taxonomy" id="1186058"/>
    <lineage>
        <taxon>Eukaryota</taxon>
        <taxon>Fungi</taxon>
        <taxon>Dikarya</taxon>
        <taxon>Basidiomycota</taxon>
        <taxon>Agaricomycotina</taxon>
        <taxon>Tremellomycetes</taxon>
        <taxon>Trichosporonales</taxon>
        <taxon>Trichosporonaceae</taxon>
        <taxon>Trichosporon</taxon>
    </lineage>
</organism>
<feature type="compositionally biased region" description="Low complexity" evidence="1">
    <location>
        <begin position="504"/>
        <end position="541"/>
    </location>
</feature>
<feature type="region of interest" description="Disordered" evidence="1">
    <location>
        <begin position="484"/>
        <end position="675"/>
    </location>
</feature>
<dbReference type="OrthoDB" id="2506204at2759"/>
<dbReference type="InterPro" id="IPR010816">
    <property type="entry name" value="Het-C"/>
</dbReference>
<proteinExistence type="predicted"/>
<evidence type="ECO:0000313" key="4">
    <source>
        <dbReference type="Proteomes" id="UP000002748"/>
    </source>
</evidence>
<accession>J4U747</accession>
<gene>
    <name evidence="3" type="ORF">A1Q1_05390</name>
</gene>
<dbReference type="PANTHER" id="PTHR14905:SF7">
    <property type="entry name" value="VON WILLEBRAND FACTOR A DOMAIN-CONTAINING PROTEIN 7"/>
    <property type="match status" value="1"/>
</dbReference>
<dbReference type="HOGENOM" id="CLU_010063_0_1_1"/>
<feature type="compositionally biased region" description="Basic and acidic residues" evidence="1">
    <location>
        <begin position="120"/>
        <end position="139"/>
    </location>
</feature>
<feature type="compositionally biased region" description="Low complexity" evidence="1">
    <location>
        <begin position="572"/>
        <end position="584"/>
    </location>
</feature>
<dbReference type="VEuPathDB" id="FungiDB:A1Q1_05390"/>
<name>J4U747_TRIAS</name>
<dbReference type="PANTHER" id="PTHR14905">
    <property type="entry name" value="NG37"/>
    <property type="match status" value="1"/>
</dbReference>
<feature type="signal peptide" evidence="2">
    <location>
        <begin position="1"/>
        <end position="24"/>
    </location>
</feature>
<feature type="compositionally biased region" description="Low complexity" evidence="1">
    <location>
        <begin position="632"/>
        <end position="642"/>
    </location>
</feature>
<dbReference type="InterPro" id="IPR052577">
    <property type="entry name" value="VWA7"/>
</dbReference>
<dbReference type="AlphaFoldDB" id="J4U747"/>